<reference evidence="2" key="1">
    <citation type="submission" date="2016-09" db="EMBL/GenBank/DDBJ databases">
        <title>The Complete Genome of Burkholderia sprentiae wsm5005.</title>
        <authorList>
            <person name="De Meyer S."/>
            <person name="Wang P."/>
            <person name="Terpolilli J."/>
        </authorList>
    </citation>
    <scope>NUCLEOTIDE SEQUENCE [LARGE SCALE GENOMIC DNA]</scope>
    <source>
        <strain evidence="2">WSM5005</strain>
    </source>
</reference>
<dbReference type="EMBL" id="CP017562">
    <property type="protein sequence ID" value="APA87807.1"/>
    <property type="molecule type" value="Genomic_DNA"/>
</dbReference>
<gene>
    <name evidence="2" type="ORF">BJG93_20475</name>
</gene>
<feature type="transmembrane region" description="Helical" evidence="1">
    <location>
        <begin position="17"/>
        <end position="34"/>
    </location>
</feature>
<protein>
    <submittedName>
        <fullName evidence="2">Uncharacterized protein</fullName>
    </submittedName>
</protein>
<keyword evidence="1" id="KW-1133">Transmembrane helix</keyword>
<accession>A0A1I9YNC4</accession>
<keyword evidence="1" id="KW-0812">Transmembrane</keyword>
<name>A0A1I9YNC4_9BURK</name>
<dbReference type="RefSeq" id="WP_034478021.1">
    <property type="nucleotide sequence ID" value="NZ_CP017562.2"/>
</dbReference>
<sequence>MNVGGIPLAENNHGSRLMALLVAGLTGLTGWWVFRRSRSAPFFTRQTRRRDSSLSMPVFEYASQRFKEGNYSSIAPVRYSSAAAGPKNS</sequence>
<evidence type="ECO:0000256" key="1">
    <source>
        <dbReference type="SAM" id="Phobius"/>
    </source>
</evidence>
<proteinExistence type="predicted"/>
<organism evidence="2">
    <name type="scientific">Paraburkholderia sprentiae WSM5005</name>
    <dbReference type="NCBI Taxonomy" id="754502"/>
    <lineage>
        <taxon>Bacteria</taxon>
        <taxon>Pseudomonadati</taxon>
        <taxon>Pseudomonadota</taxon>
        <taxon>Betaproteobacteria</taxon>
        <taxon>Burkholderiales</taxon>
        <taxon>Burkholderiaceae</taxon>
        <taxon>Paraburkholderia</taxon>
    </lineage>
</organism>
<dbReference type="AlphaFoldDB" id="A0A1I9YNC4"/>
<keyword evidence="1" id="KW-0472">Membrane</keyword>
<evidence type="ECO:0000313" key="2">
    <source>
        <dbReference type="EMBL" id="APA87807.1"/>
    </source>
</evidence>